<keyword evidence="3" id="KW-0449">Lipoprotein</keyword>
<dbReference type="PANTHER" id="PTHR43208">
    <property type="entry name" value="ABC TRANSPORTER SUBSTRATE-BINDING PROTEIN"/>
    <property type="match status" value="1"/>
</dbReference>
<dbReference type="GO" id="GO:0005886">
    <property type="term" value="C:plasma membrane"/>
    <property type="evidence" value="ECO:0007669"/>
    <property type="project" value="InterPro"/>
</dbReference>
<dbReference type="EMBL" id="JACHOU010000004">
    <property type="protein sequence ID" value="MBB6354695.1"/>
    <property type="molecule type" value="Genomic_DNA"/>
</dbReference>
<dbReference type="CDD" id="cd19963">
    <property type="entry name" value="PBP1_BMP-like"/>
    <property type="match status" value="1"/>
</dbReference>
<evidence type="ECO:0000313" key="3">
    <source>
        <dbReference type="EMBL" id="MBB6354695.1"/>
    </source>
</evidence>
<comment type="caution">
    <text evidence="3">The sequence shown here is derived from an EMBL/GenBank/DDBJ whole genome shotgun (WGS) entry which is preliminary data.</text>
</comment>
<dbReference type="InterPro" id="IPR006311">
    <property type="entry name" value="TAT_signal"/>
</dbReference>
<dbReference type="InterPro" id="IPR003760">
    <property type="entry name" value="PnrA-like"/>
</dbReference>
<dbReference type="InterPro" id="IPR052910">
    <property type="entry name" value="ABC-Purine-Binding"/>
</dbReference>
<dbReference type="Proteomes" id="UP000536262">
    <property type="component" value="Unassembled WGS sequence"/>
</dbReference>
<gene>
    <name evidence="3" type="ORF">GGR00_002479</name>
</gene>
<evidence type="ECO:0000313" key="4">
    <source>
        <dbReference type="Proteomes" id="UP000536262"/>
    </source>
</evidence>
<dbReference type="RefSeq" id="WP_055970850.1">
    <property type="nucleotide sequence ID" value="NZ_BAABEG010000001.1"/>
</dbReference>
<evidence type="ECO:0000259" key="2">
    <source>
        <dbReference type="Pfam" id="PF02608"/>
    </source>
</evidence>
<dbReference type="PANTHER" id="PTHR43208:SF1">
    <property type="entry name" value="ABC TRANSPORTER SUBSTRATE-BINDING PROTEIN"/>
    <property type="match status" value="1"/>
</dbReference>
<sequence length="371" mass="39868">MNFQYSFSRRRFLALSAAASSSLIMPGWVGKAGAAPLAAIKEEDAIIAFGLTGPVSDEGWNTKQNEGAKAIQAAFPKAKTLVVESIPFSADASRTFRQFVQEGAQMVFSTSNYGDFFASVVERSPEVAFLEADGRRVADNLGWYYAAHWHPTYVLGVAAGLLSKSGKLGFIASFPVPMAISSSNAFMMGARSVNPSATLQVISINSWFDPQGANQAASALIDNGCDFLFGVMNEASYLQVAEQRGVRAAMWSSDMRRYGKNAYVSSIIPDWTAFYVDQVRKRLEGTWSGGGQTLLPLGGGIDRDAWGETVPAEVAAKADAVREKIIGGWSPFTGEIKDTTGAVRVKAGETLDEVALYNWDWSVEGVSGLST</sequence>
<accession>A0A7X0F7X7</accession>
<dbReference type="Gene3D" id="3.40.50.2300">
    <property type="match status" value="2"/>
</dbReference>
<dbReference type="PROSITE" id="PS51318">
    <property type="entry name" value="TAT"/>
    <property type="match status" value="1"/>
</dbReference>
<name>A0A7X0F7X7_9HYPH</name>
<reference evidence="3 4" key="1">
    <citation type="submission" date="2020-08" db="EMBL/GenBank/DDBJ databases">
        <title>Genomic Encyclopedia of Type Strains, Phase IV (KMG-IV): sequencing the most valuable type-strain genomes for metagenomic binning, comparative biology and taxonomic classification.</title>
        <authorList>
            <person name="Goeker M."/>
        </authorList>
    </citation>
    <scope>NUCLEOTIDE SEQUENCE [LARGE SCALE GENOMIC DNA]</scope>
    <source>
        <strain evidence="3 4">DSM 7051</strain>
    </source>
</reference>
<keyword evidence="1" id="KW-0732">Signal</keyword>
<proteinExistence type="predicted"/>
<feature type="domain" description="ABC transporter substrate-binding protein PnrA-like" evidence="2">
    <location>
        <begin position="47"/>
        <end position="294"/>
    </location>
</feature>
<evidence type="ECO:0000256" key="1">
    <source>
        <dbReference type="ARBA" id="ARBA00022729"/>
    </source>
</evidence>
<protein>
    <submittedName>
        <fullName evidence="3">Basic membrane lipoprotein Med (Substrate-binding protein (PBP1-ABC) superfamily)</fullName>
    </submittedName>
</protein>
<keyword evidence="4" id="KW-1185">Reference proteome</keyword>
<organism evidence="3 4">
    <name type="scientific">Aminobacter aganoensis</name>
    <dbReference type="NCBI Taxonomy" id="83264"/>
    <lineage>
        <taxon>Bacteria</taxon>
        <taxon>Pseudomonadati</taxon>
        <taxon>Pseudomonadota</taxon>
        <taxon>Alphaproteobacteria</taxon>
        <taxon>Hyphomicrobiales</taxon>
        <taxon>Phyllobacteriaceae</taxon>
        <taxon>Aminobacter</taxon>
    </lineage>
</organism>
<dbReference type="Pfam" id="PF02608">
    <property type="entry name" value="Bmp"/>
    <property type="match status" value="1"/>
</dbReference>
<dbReference type="AlphaFoldDB" id="A0A7X0F7X7"/>